<dbReference type="OrthoDB" id="9803304at2"/>
<feature type="binding site" evidence="9">
    <location>
        <position position="121"/>
    </location>
    <ligand>
        <name>NAD(+)</name>
        <dbReference type="ChEBI" id="CHEBI:57540"/>
    </ligand>
</feature>
<reference evidence="14 17" key="2">
    <citation type="submission" date="2024-10" db="EMBL/GenBank/DDBJ databases">
        <authorList>
            <person name="Sang B.-I."/>
            <person name="Prabhaharan D."/>
        </authorList>
    </citation>
    <scope>NUCLEOTIDE SEQUENCE [LARGE SCALE GENOMIC DNA]</scope>
    <source>
        <strain evidence="14 17">MH</strain>
    </source>
</reference>
<evidence type="ECO:0000256" key="11">
    <source>
        <dbReference type="RuleBase" id="RU000397"/>
    </source>
</evidence>
<feature type="binding site" evidence="8">
    <location>
        <position position="238"/>
    </location>
    <ligand>
        <name>D-glyceraldehyde 3-phosphate</name>
        <dbReference type="ChEBI" id="CHEBI:59776"/>
    </ligand>
</feature>
<feature type="active site" description="Nucleophile" evidence="7">
    <location>
        <position position="156"/>
    </location>
</feature>
<dbReference type="InterPro" id="IPR020829">
    <property type="entry name" value="GlycerAld_3-P_DH_cat"/>
</dbReference>
<proteinExistence type="inferred from homology"/>
<dbReference type="SMART" id="SM00846">
    <property type="entry name" value="Gp_dh_N"/>
    <property type="match status" value="1"/>
</dbReference>
<evidence type="ECO:0000313" key="15">
    <source>
        <dbReference type="EMBL" id="NME28618.1"/>
    </source>
</evidence>
<keyword evidence="17" id="KW-1185">Reference proteome</keyword>
<gene>
    <name evidence="15" type="primary">gap</name>
    <name evidence="14" type="ORF">ACGTZG_11075</name>
    <name evidence="15" type="ORF">HF872_08295</name>
</gene>
<dbReference type="PANTHER" id="PTHR10836:SF76">
    <property type="entry name" value="GLYCERALDEHYDE-3-PHOSPHATE DEHYDROGENASE-RELATED"/>
    <property type="match status" value="1"/>
</dbReference>
<comment type="catalytic activity">
    <reaction evidence="6">
        <text>D-glyceraldehyde 3-phosphate + phosphate + NAD(+) = (2R)-3-phospho-glyceroyl phosphate + NADH + H(+)</text>
        <dbReference type="Rhea" id="RHEA:10300"/>
        <dbReference type="ChEBI" id="CHEBI:15378"/>
        <dbReference type="ChEBI" id="CHEBI:43474"/>
        <dbReference type="ChEBI" id="CHEBI:57540"/>
        <dbReference type="ChEBI" id="CHEBI:57604"/>
        <dbReference type="ChEBI" id="CHEBI:57945"/>
        <dbReference type="ChEBI" id="CHEBI:59776"/>
        <dbReference type="EC" id="1.2.1.12"/>
    </reaction>
</comment>
<dbReference type="PIRSF" id="PIRSF000149">
    <property type="entry name" value="GAP_DH"/>
    <property type="match status" value="1"/>
</dbReference>
<dbReference type="CDD" id="cd18126">
    <property type="entry name" value="GAPDH_I_C"/>
    <property type="match status" value="1"/>
</dbReference>
<dbReference type="InterPro" id="IPR020830">
    <property type="entry name" value="GlycerAld_3-P_DH_AS"/>
</dbReference>
<comment type="caution">
    <text evidence="15">The sequence shown here is derived from an EMBL/GenBank/DDBJ whole genome shotgun (WGS) entry which is preliminary data.</text>
</comment>
<dbReference type="GO" id="GO:0004365">
    <property type="term" value="F:glyceraldehyde-3-phosphate dehydrogenase (NAD+) (phosphorylating) activity"/>
    <property type="evidence" value="ECO:0007669"/>
    <property type="project" value="UniProtKB-EC"/>
</dbReference>
<dbReference type="FunFam" id="3.30.360.10:FF:000001">
    <property type="entry name" value="Glyceraldehyde-3-phosphate dehydrogenase"/>
    <property type="match status" value="1"/>
</dbReference>
<dbReference type="Proteomes" id="UP000591071">
    <property type="component" value="Unassembled WGS sequence"/>
</dbReference>
<dbReference type="RefSeq" id="WP_059075584.1">
    <property type="nucleotide sequence ID" value="NZ_CP011940.1"/>
</dbReference>
<dbReference type="PRINTS" id="PR00078">
    <property type="entry name" value="G3PDHDRGNASE"/>
</dbReference>
<dbReference type="GO" id="GO:0050661">
    <property type="term" value="F:NADP binding"/>
    <property type="evidence" value="ECO:0007669"/>
    <property type="project" value="InterPro"/>
</dbReference>
<evidence type="ECO:0000256" key="5">
    <source>
        <dbReference type="ARBA" id="ARBA00023027"/>
    </source>
</evidence>
<reference evidence="15 16" key="1">
    <citation type="submission" date="2020-04" db="EMBL/GenBank/DDBJ databases">
        <authorList>
            <person name="Hitch T.C.A."/>
            <person name="Wylensek D."/>
            <person name="Clavel T."/>
        </authorList>
    </citation>
    <scope>NUCLEOTIDE SEQUENCE [LARGE SCALE GENOMIC DNA]</scope>
    <source>
        <strain evidence="15 16">Oil-RF-744-FAT-WT-6-1</strain>
    </source>
</reference>
<feature type="binding site" evidence="8">
    <location>
        <begin position="155"/>
        <end position="157"/>
    </location>
    <ligand>
        <name>D-glyceraldehyde 3-phosphate</name>
        <dbReference type="ChEBI" id="CHEBI:59776"/>
    </ligand>
</feature>
<evidence type="ECO:0000256" key="4">
    <source>
        <dbReference type="ARBA" id="ARBA00023002"/>
    </source>
</evidence>
<feature type="binding site" evidence="9">
    <location>
        <begin position="11"/>
        <end position="12"/>
    </location>
    <ligand>
        <name>NAD(+)</name>
        <dbReference type="ChEBI" id="CHEBI:57540"/>
    </ligand>
</feature>
<keyword evidence="9" id="KW-0547">Nucleotide-binding</keyword>
<dbReference type="InterPro" id="IPR006424">
    <property type="entry name" value="Glyceraldehyde-3-P_DH_1"/>
</dbReference>
<dbReference type="CDD" id="cd05214">
    <property type="entry name" value="GAPDH_I_N"/>
    <property type="match status" value="1"/>
</dbReference>
<comment type="subunit">
    <text evidence="3">Homotetramer.</text>
</comment>
<dbReference type="Gene3D" id="3.40.50.720">
    <property type="entry name" value="NAD(P)-binding Rossmann-like Domain"/>
    <property type="match status" value="1"/>
</dbReference>
<dbReference type="Pfam" id="PF02800">
    <property type="entry name" value="Gp_dh_C"/>
    <property type="match status" value="1"/>
</dbReference>
<accession>A0A848BV08</accession>
<dbReference type="InterPro" id="IPR036291">
    <property type="entry name" value="NAD(P)-bd_dom_sf"/>
</dbReference>
<evidence type="ECO:0000256" key="7">
    <source>
        <dbReference type="PIRSR" id="PIRSR000149-1"/>
    </source>
</evidence>
<dbReference type="EMBL" id="JBIEKR010000009">
    <property type="protein sequence ID" value="MFG6273728.1"/>
    <property type="molecule type" value="Genomic_DNA"/>
</dbReference>
<feature type="binding site" evidence="9">
    <location>
        <position position="33"/>
    </location>
    <ligand>
        <name>NAD(+)</name>
        <dbReference type="ChEBI" id="CHEBI:57540"/>
    </ligand>
</feature>
<feature type="site" description="Activates thiol group during catalysis" evidence="10">
    <location>
        <position position="183"/>
    </location>
</feature>
<dbReference type="EMBL" id="JABAFG010000012">
    <property type="protein sequence ID" value="NME28618.1"/>
    <property type="molecule type" value="Genomic_DNA"/>
</dbReference>
<evidence type="ECO:0000313" key="17">
    <source>
        <dbReference type="Proteomes" id="UP001605989"/>
    </source>
</evidence>
<evidence type="ECO:0000256" key="12">
    <source>
        <dbReference type="RuleBase" id="RU361160"/>
    </source>
</evidence>
<dbReference type="SUPFAM" id="SSF51735">
    <property type="entry name" value="NAD(P)-binding Rossmann-fold domains"/>
    <property type="match status" value="1"/>
</dbReference>
<evidence type="ECO:0000256" key="8">
    <source>
        <dbReference type="PIRSR" id="PIRSR000149-2"/>
    </source>
</evidence>
<dbReference type="AlphaFoldDB" id="A0A848BV08"/>
<dbReference type="Pfam" id="PF00044">
    <property type="entry name" value="Gp_dh_N"/>
    <property type="match status" value="1"/>
</dbReference>
<protein>
    <recommendedName>
        <fullName evidence="12">Glyceraldehyde-3-phosphate dehydrogenase</fullName>
        <ecNumber evidence="12">1.2.1.-</ecNumber>
    </recommendedName>
</protein>
<evidence type="ECO:0000256" key="2">
    <source>
        <dbReference type="ARBA" id="ARBA00007406"/>
    </source>
</evidence>
<dbReference type="GO" id="GO:0051287">
    <property type="term" value="F:NAD binding"/>
    <property type="evidence" value="ECO:0007669"/>
    <property type="project" value="InterPro"/>
</dbReference>
<dbReference type="Proteomes" id="UP001605989">
    <property type="component" value="Unassembled WGS sequence"/>
</dbReference>
<dbReference type="InterPro" id="IPR020828">
    <property type="entry name" value="GlycerAld_3-P_DH_NAD(P)-bd"/>
</dbReference>
<dbReference type="FunFam" id="3.40.50.720:FF:000001">
    <property type="entry name" value="Glyceraldehyde-3-phosphate dehydrogenase"/>
    <property type="match status" value="1"/>
</dbReference>
<feature type="binding site" evidence="8">
    <location>
        <position position="186"/>
    </location>
    <ligand>
        <name>D-glyceraldehyde 3-phosphate</name>
        <dbReference type="ChEBI" id="CHEBI:59776"/>
    </ligand>
</feature>
<evidence type="ECO:0000256" key="6">
    <source>
        <dbReference type="ARBA" id="ARBA00047698"/>
    </source>
</evidence>
<feature type="binding site" evidence="9">
    <location>
        <position position="320"/>
    </location>
    <ligand>
        <name>NAD(+)</name>
        <dbReference type="ChEBI" id="CHEBI:57540"/>
    </ligand>
</feature>
<name>A0A848BV08_9FIRM</name>
<keyword evidence="4 12" id="KW-0560">Oxidoreductase</keyword>
<organism evidence="15 16">
    <name type="scientific">Megasphaera hexanoica</name>
    <dbReference type="NCBI Taxonomy" id="1675036"/>
    <lineage>
        <taxon>Bacteria</taxon>
        <taxon>Bacillati</taxon>
        <taxon>Bacillota</taxon>
        <taxon>Negativicutes</taxon>
        <taxon>Veillonellales</taxon>
        <taxon>Veillonellaceae</taxon>
        <taxon>Megasphaera</taxon>
    </lineage>
</organism>
<evidence type="ECO:0000256" key="3">
    <source>
        <dbReference type="ARBA" id="ARBA00011881"/>
    </source>
</evidence>
<evidence type="ECO:0000256" key="9">
    <source>
        <dbReference type="PIRSR" id="PIRSR000149-3"/>
    </source>
</evidence>
<keyword evidence="5 9" id="KW-0520">NAD</keyword>
<evidence type="ECO:0000313" key="14">
    <source>
        <dbReference type="EMBL" id="MFG6273728.1"/>
    </source>
</evidence>
<dbReference type="KEGG" id="mhw:ACT01_01185"/>
<dbReference type="SUPFAM" id="SSF55347">
    <property type="entry name" value="Glyceraldehyde-3-phosphate dehydrogenase-like, C-terminal domain"/>
    <property type="match status" value="1"/>
</dbReference>
<evidence type="ECO:0000256" key="1">
    <source>
        <dbReference type="ARBA" id="ARBA00003501"/>
    </source>
</evidence>
<dbReference type="EC" id="1.2.1.-" evidence="12"/>
<evidence type="ECO:0000259" key="13">
    <source>
        <dbReference type="SMART" id="SM00846"/>
    </source>
</evidence>
<dbReference type="NCBIfam" id="TIGR01534">
    <property type="entry name" value="GAPDH-I"/>
    <property type="match status" value="1"/>
</dbReference>
<dbReference type="PROSITE" id="PS00071">
    <property type="entry name" value="GAPDH"/>
    <property type="match status" value="1"/>
</dbReference>
<comment type="function">
    <text evidence="1">Catalyzes the oxidative phosphorylation of glyceraldehyde 3-phosphate (G3P) to 1,3-bisphosphoglycerate (BPG) using the cofactor NAD. The first reaction step involves the formation of a hemiacetal intermediate between G3P and a cysteine residue, and this hemiacetal intermediate is then oxidized to a thioester, with concomitant reduction of NAD to NADH. The reduced NADH is then exchanged with the second NAD, and the thioester is attacked by a nucleophilic inorganic phosphate to produce BPG.</text>
</comment>
<sequence length="342" mass="36998">MINVGINGFGRIGRLVFRASMKRDDINIVAINDLCDVDYMAYLLKYDTMHGRFHGKVEADVEKNELIVNGKHIRVTQEKDPANLKWDEVGAEYVVESTGRFLTPELAEKHLQAGAKYVVLSAPSKKGKDGKQADMFVCGVNTDQYAGQKIVSNASCTTNCLAPLAKVINDAYGIESGLMTTVHSVTATQEPVDGPSAKDWRGGRAATGNIIPSTTGAAKAVGKVIPELDGKLTGMSMRVPTLDVSVVDLTVNLKKPATYDEICATVKKAAEGELKGILGYTDEPLVSSDFLGCPLTSIFDAQAGIALTDKFVKLVSWYDNEIGYSNKVLDLIQIMNAYNSKH</sequence>
<evidence type="ECO:0000313" key="16">
    <source>
        <dbReference type="Proteomes" id="UP000591071"/>
    </source>
</evidence>
<feature type="binding site" evidence="8">
    <location>
        <begin position="215"/>
        <end position="216"/>
    </location>
    <ligand>
        <name>D-glyceraldehyde 3-phosphate</name>
        <dbReference type="ChEBI" id="CHEBI:59776"/>
    </ligand>
</feature>
<dbReference type="InterPro" id="IPR020831">
    <property type="entry name" value="GlycerAld/Erythrose_P_DH"/>
</dbReference>
<feature type="domain" description="Glyceraldehyde 3-phosphate dehydrogenase NAD(P) binding" evidence="13">
    <location>
        <begin position="2"/>
        <end position="156"/>
    </location>
</feature>
<dbReference type="PANTHER" id="PTHR10836">
    <property type="entry name" value="GLYCERALDEHYDE 3-PHOSPHATE DEHYDROGENASE"/>
    <property type="match status" value="1"/>
</dbReference>
<evidence type="ECO:0000256" key="10">
    <source>
        <dbReference type="PIRSR" id="PIRSR000149-4"/>
    </source>
</evidence>
<comment type="similarity">
    <text evidence="2 11">Belongs to the glyceraldehyde-3-phosphate dehydrogenase family.</text>
</comment>
<dbReference type="GO" id="GO:0006006">
    <property type="term" value="P:glucose metabolic process"/>
    <property type="evidence" value="ECO:0007669"/>
    <property type="project" value="InterPro"/>
</dbReference>
<dbReference type="Gene3D" id="3.30.360.10">
    <property type="entry name" value="Dihydrodipicolinate Reductase, domain 2"/>
    <property type="match status" value="1"/>
</dbReference>